<accession>A0AAV7VLC2</accession>
<dbReference type="Proteomes" id="UP001066276">
    <property type="component" value="Chromosome 2_1"/>
</dbReference>
<keyword evidence="2" id="KW-1185">Reference proteome</keyword>
<sequence length="176" mass="18925">MPIEPTDFECPWDLVAVEAEGTDGGSNSVTPALFPYNKKSLQIDAVADGSGPLDIRNLAGGLSMISLHISAPSSSGDDQLALPEGKTCQLPQGLTPLGKDTLDEIATMKARITQLYLDQDIIKAQTCRQECYKFSEKVGKMLAYNTRQKAARDAIIAIKDSQGQILPGDLAILKVF</sequence>
<proteinExistence type="predicted"/>
<dbReference type="EMBL" id="JANPWB010000003">
    <property type="protein sequence ID" value="KAJ1201726.1"/>
    <property type="molecule type" value="Genomic_DNA"/>
</dbReference>
<comment type="caution">
    <text evidence="1">The sequence shown here is derived from an EMBL/GenBank/DDBJ whole genome shotgun (WGS) entry which is preliminary data.</text>
</comment>
<organism evidence="1 2">
    <name type="scientific">Pleurodeles waltl</name>
    <name type="common">Iberian ribbed newt</name>
    <dbReference type="NCBI Taxonomy" id="8319"/>
    <lineage>
        <taxon>Eukaryota</taxon>
        <taxon>Metazoa</taxon>
        <taxon>Chordata</taxon>
        <taxon>Craniata</taxon>
        <taxon>Vertebrata</taxon>
        <taxon>Euteleostomi</taxon>
        <taxon>Amphibia</taxon>
        <taxon>Batrachia</taxon>
        <taxon>Caudata</taxon>
        <taxon>Salamandroidea</taxon>
        <taxon>Salamandridae</taxon>
        <taxon>Pleurodelinae</taxon>
        <taxon>Pleurodeles</taxon>
    </lineage>
</organism>
<gene>
    <name evidence="1" type="ORF">NDU88_005532</name>
</gene>
<protein>
    <submittedName>
        <fullName evidence="1">Uncharacterized protein</fullName>
    </submittedName>
</protein>
<name>A0AAV7VLC2_PLEWA</name>
<reference evidence="1" key="1">
    <citation type="journal article" date="2022" name="bioRxiv">
        <title>Sequencing and chromosome-scale assembly of the giantPleurodeles waltlgenome.</title>
        <authorList>
            <person name="Brown T."/>
            <person name="Elewa A."/>
            <person name="Iarovenko S."/>
            <person name="Subramanian E."/>
            <person name="Araus A.J."/>
            <person name="Petzold A."/>
            <person name="Susuki M."/>
            <person name="Suzuki K.-i.T."/>
            <person name="Hayashi T."/>
            <person name="Toyoda A."/>
            <person name="Oliveira C."/>
            <person name="Osipova E."/>
            <person name="Leigh N.D."/>
            <person name="Simon A."/>
            <person name="Yun M.H."/>
        </authorList>
    </citation>
    <scope>NUCLEOTIDE SEQUENCE</scope>
    <source>
        <strain evidence="1">20211129_DDA</strain>
        <tissue evidence="1">Liver</tissue>
    </source>
</reference>
<dbReference type="AlphaFoldDB" id="A0AAV7VLC2"/>
<evidence type="ECO:0000313" key="1">
    <source>
        <dbReference type="EMBL" id="KAJ1201726.1"/>
    </source>
</evidence>
<evidence type="ECO:0000313" key="2">
    <source>
        <dbReference type="Proteomes" id="UP001066276"/>
    </source>
</evidence>